<dbReference type="AlphaFoldDB" id="A0AAV9PQM8"/>
<accession>A0AAV9PQM8</accession>
<gene>
    <name evidence="1" type="ORF">LTR25_011052</name>
</gene>
<sequence length="298" mass="34489">MAFDWIQQELLEYPDTFTHSNLERAALTEAVARLRWVAESPISAIRANSNSDEDTNIEDDDIDIDDVAPYVADIHPWEHWQPDNIIATLSGPAERPLLQRRGSIEQTRLYEFKLTKDNTLTISTRHAEVKAVWYKLAECYKLHRRKGKDFKLTDVFCFLQADDKILTIIPPEEVTALKWCVRIVATHAVKRLEHPTFTEIKEQSEMLIRFWFEDEMYAWTFGQMFQVMTTETQTAVDLIVIQERDKKQAGPKYQILNHMSELNVQGIFFCCEGLGYAGKILALPKEATPPLFQQAHIS</sequence>
<evidence type="ECO:0000313" key="2">
    <source>
        <dbReference type="Proteomes" id="UP001345827"/>
    </source>
</evidence>
<keyword evidence="2" id="KW-1185">Reference proteome</keyword>
<name>A0AAV9PQM8_9PEZI</name>
<dbReference type="Proteomes" id="UP001345827">
    <property type="component" value="Unassembled WGS sequence"/>
</dbReference>
<proteinExistence type="predicted"/>
<comment type="caution">
    <text evidence="1">The sequence shown here is derived from an EMBL/GenBank/DDBJ whole genome shotgun (WGS) entry which is preliminary data.</text>
</comment>
<dbReference type="EMBL" id="JAXLQG010000041">
    <property type="protein sequence ID" value="KAK5527603.1"/>
    <property type="molecule type" value="Genomic_DNA"/>
</dbReference>
<reference evidence="1 2" key="1">
    <citation type="submission" date="2023-06" db="EMBL/GenBank/DDBJ databases">
        <title>Black Yeasts Isolated from many extreme environments.</title>
        <authorList>
            <person name="Coleine C."/>
            <person name="Stajich J.E."/>
            <person name="Selbmann L."/>
        </authorList>
    </citation>
    <scope>NUCLEOTIDE SEQUENCE [LARGE SCALE GENOMIC DNA]</scope>
    <source>
        <strain evidence="1 2">CCFEE 5887</strain>
    </source>
</reference>
<organism evidence="1 2">
    <name type="scientific">Vermiconidia calcicola</name>
    <dbReference type="NCBI Taxonomy" id="1690605"/>
    <lineage>
        <taxon>Eukaryota</taxon>
        <taxon>Fungi</taxon>
        <taxon>Dikarya</taxon>
        <taxon>Ascomycota</taxon>
        <taxon>Pezizomycotina</taxon>
        <taxon>Dothideomycetes</taxon>
        <taxon>Dothideomycetidae</taxon>
        <taxon>Mycosphaerellales</taxon>
        <taxon>Extremaceae</taxon>
        <taxon>Vermiconidia</taxon>
    </lineage>
</organism>
<evidence type="ECO:0000313" key="1">
    <source>
        <dbReference type="EMBL" id="KAK5527603.1"/>
    </source>
</evidence>
<protein>
    <submittedName>
        <fullName evidence="1">Uncharacterized protein</fullName>
    </submittedName>
</protein>